<protein>
    <recommendedName>
        <fullName evidence="2">HTH CENPB-type domain-containing protein</fullName>
    </recommendedName>
</protein>
<keyword evidence="4" id="KW-1185">Reference proteome</keyword>
<feature type="domain" description="HTH CENPB-type" evidence="2">
    <location>
        <begin position="15"/>
        <end position="55"/>
    </location>
</feature>
<evidence type="ECO:0000313" key="3">
    <source>
        <dbReference type="EMBL" id="KAF2004489.1"/>
    </source>
</evidence>
<evidence type="ECO:0000313" key="4">
    <source>
        <dbReference type="Proteomes" id="UP000799779"/>
    </source>
</evidence>
<dbReference type="OrthoDB" id="3780765at2759"/>
<gene>
    <name evidence="3" type="ORF">P154DRAFT_426479</name>
</gene>
<organism evidence="3 4">
    <name type="scientific">Amniculicola lignicola CBS 123094</name>
    <dbReference type="NCBI Taxonomy" id="1392246"/>
    <lineage>
        <taxon>Eukaryota</taxon>
        <taxon>Fungi</taxon>
        <taxon>Dikarya</taxon>
        <taxon>Ascomycota</taxon>
        <taxon>Pezizomycotina</taxon>
        <taxon>Dothideomycetes</taxon>
        <taxon>Pleosporomycetidae</taxon>
        <taxon>Pleosporales</taxon>
        <taxon>Amniculicolaceae</taxon>
        <taxon>Amniculicola</taxon>
    </lineage>
</organism>
<dbReference type="Pfam" id="PF03221">
    <property type="entry name" value="HTH_Tnp_Tc5"/>
    <property type="match status" value="1"/>
</dbReference>
<dbReference type="GO" id="GO:0003677">
    <property type="term" value="F:DNA binding"/>
    <property type="evidence" value="ECO:0007669"/>
    <property type="project" value="UniProtKB-KW"/>
</dbReference>
<dbReference type="EMBL" id="ML977567">
    <property type="protein sequence ID" value="KAF2004489.1"/>
    <property type="molecule type" value="Genomic_DNA"/>
</dbReference>
<sequence>STLYDQLHSVITSTASHQHQQWLTPLQEDFLVEWILKEDARACPPSHAHAREMAN</sequence>
<reference evidence="3" key="1">
    <citation type="journal article" date="2020" name="Stud. Mycol.">
        <title>101 Dothideomycetes genomes: a test case for predicting lifestyles and emergence of pathogens.</title>
        <authorList>
            <person name="Haridas S."/>
            <person name="Albert R."/>
            <person name="Binder M."/>
            <person name="Bloem J."/>
            <person name="Labutti K."/>
            <person name="Salamov A."/>
            <person name="Andreopoulos B."/>
            <person name="Baker S."/>
            <person name="Barry K."/>
            <person name="Bills G."/>
            <person name="Bluhm B."/>
            <person name="Cannon C."/>
            <person name="Castanera R."/>
            <person name="Culley D."/>
            <person name="Daum C."/>
            <person name="Ezra D."/>
            <person name="Gonzalez J."/>
            <person name="Henrissat B."/>
            <person name="Kuo A."/>
            <person name="Liang C."/>
            <person name="Lipzen A."/>
            <person name="Lutzoni F."/>
            <person name="Magnuson J."/>
            <person name="Mondo S."/>
            <person name="Nolan M."/>
            <person name="Ohm R."/>
            <person name="Pangilinan J."/>
            <person name="Park H.-J."/>
            <person name="Ramirez L."/>
            <person name="Alfaro M."/>
            <person name="Sun H."/>
            <person name="Tritt A."/>
            <person name="Yoshinaga Y."/>
            <person name="Zwiers L.-H."/>
            <person name="Turgeon B."/>
            <person name="Goodwin S."/>
            <person name="Spatafora J."/>
            <person name="Crous P."/>
            <person name="Grigoriev I."/>
        </authorList>
    </citation>
    <scope>NUCLEOTIDE SEQUENCE</scope>
    <source>
        <strain evidence="3">CBS 123094</strain>
    </source>
</reference>
<dbReference type="InterPro" id="IPR006600">
    <property type="entry name" value="HTH_CenpB_DNA-bd_dom"/>
</dbReference>
<name>A0A6A5WUT4_9PLEO</name>
<evidence type="ECO:0000259" key="2">
    <source>
        <dbReference type="PROSITE" id="PS51253"/>
    </source>
</evidence>
<feature type="non-terminal residue" evidence="3">
    <location>
        <position position="1"/>
    </location>
</feature>
<dbReference type="AlphaFoldDB" id="A0A6A5WUT4"/>
<accession>A0A6A5WUT4</accession>
<evidence type="ECO:0000256" key="1">
    <source>
        <dbReference type="ARBA" id="ARBA00023125"/>
    </source>
</evidence>
<proteinExistence type="predicted"/>
<dbReference type="PROSITE" id="PS51253">
    <property type="entry name" value="HTH_CENPB"/>
    <property type="match status" value="1"/>
</dbReference>
<keyword evidence="1" id="KW-0238">DNA-binding</keyword>
<dbReference type="Proteomes" id="UP000799779">
    <property type="component" value="Unassembled WGS sequence"/>
</dbReference>